<evidence type="ECO:0000313" key="1">
    <source>
        <dbReference type="EMBL" id="EDL87253.1"/>
    </source>
</evidence>
<evidence type="ECO:0000313" key="2">
    <source>
        <dbReference type="Proteomes" id="UP000234681"/>
    </source>
</evidence>
<organism evidence="1 2">
    <name type="scientific">Rattus norvegicus</name>
    <name type="common">Rat</name>
    <dbReference type="NCBI Taxonomy" id="10116"/>
    <lineage>
        <taxon>Eukaryota</taxon>
        <taxon>Metazoa</taxon>
        <taxon>Chordata</taxon>
        <taxon>Craniata</taxon>
        <taxon>Vertebrata</taxon>
        <taxon>Euteleostomi</taxon>
        <taxon>Mammalia</taxon>
        <taxon>Eutheria</taxon>
        <taxon>Euarchontoglires</taxon>
        <taxon>Glires</taxon>
        <taxon>Rodentia</taxon>
        <taxon>Myomorpha</taxon>
        <taxon>Muroidea</taxon>
        <taxon>Muridae</taxon>
        <taxon>Murinae</taxon>
        <taxon>Rattus</taxon>
    </lineage>
</organism>
<name>A6JXX5_RAT</name>
<sequence length="66" mass="7225">MVCSRNRSRLAVNQEVLLWGGIEAACGGLFLTYSEVHHSHWAIPEVETSLLIIPTRDALCPASCVC</sequence>
<dbReference type="AlphaFoldDB" id="A6JXX5"/>
<accession>A6JXX5</accession>
<dbReference type="EMBL" id="CH474006">
    <property type="protein sequence ID" value="EDL87253.1"/>
    <property type="molecule type" value="Genomic_DNA"/>
</dbReference>
<protein>
    <submittedName>
        <fullName evidence="1">RCG39097</fullName>
    </submittedName>
</protein>
<gene>
    <name evidence="1" type="ORF">rCG_39097</name>
</gene>
<dbReference type="Proteomes" id="UP000234681">
    <property type="component" value="Chromosome 19"/>
</dbReference>
<proteinExistence type="predicted"/>
<reference evidence="2" key="1">
    <citation type="submission" date="2005-09" db="EMBL/GenBank/DDBJ databases">
        <authorList>
            <person name="Mural R.J."/>
            <person name="Li P.W."/>
            <person name="Adams M.D."/>
            <person name="Amanatides P.G."/>
            <person name="Baden-Tillson H."/>
            <person name="Barnstead M."/>
            <person name="Chin S.H."/>
            <person name="Dew I."/>
            <person name="Evans C.A."/>
            <person name="Ferriera S."/>
            <person name="Flanigan M."/>
            <person name="Fosler C."/>
            <person name="Glodek A."/>
            <person name="Gu Z."/>
            <person name="Holt R.A."/>
            <person name="Jennings D."/>
            <person name="Kraft C.L."/>
            <person name="Lu F."/>
            <person name="Nguyen T."/>
            <person name="Nusskern D.R."/>
            <person name="Pfannkoch C.M."/>
            <person name="Sitter C."/>
            <person name="Sutton G.G."/>
            <person name="Venter J.C."/>
            <person name="Wang Z."/>
            <person name="Woodage T."/>
            <person name="Zheng X.H."/>
            <person name="Zhong F."/>
        </authorList>
    </citation>
    <scope>NUCLEOTIDE SEQUENCE [LARGE SCALE GENOMIC DNA]</scope>
    <source>
        <strain>BN</strain>
        <strain evidence="2">Sprague-Dawley</strain>
    </source>
</reference>